<dbReference type="EMBL" id="CH477537">
    <property type="protein sequence ID" value="EAT39347.1"/>
    <property type="molecule type" value="Genomic_DNA"/>
</dbReference>
<evidence type="ECO:0000313" key="2">
    <source>
        <dbReference type="Proteomes" id="UP000682892"/>
    </source>
</evidence>
<gene>
    <name evidence="1" type="ORF">AaeL_AAEL008835</name>
</gene>
<protein>
    <submittedName>
        <fullName evidence="1">AAEL008835-PA</fullName>
    </submittedName>
</protein>
<dbReference type="PaxDb" id="7159-AAEL008835-PA"/>
<evidence type="ECO:0000313" key="1">
    <source>
        <dbReference type="EMBL" id="EAT39347.1"/>
    </source>
</evidence>
<reference evidence="1" key="3">
    <citation type="submission" date="2012-09" db="EMBL/GenBank/DDBJ databases">
        <authorList>
            <consortium name="VectorBase"/>
        </authorList>
    </citation>
    <scope>NUCLEOTIDE SEQUENCE</scope>
    <source>
        <strain evidence="1">Liverpool</strain>
    </source>
</reference>
<organism evidence="1 2">
    <name type="scientific">Aedes aegypti</name>
    <name type="common">Yellowfever mosquito</name>
    <name type="synonym">Culex aegypti</name>
    <dbReference type="NCBI Taxonomy" id="7159"/>
    <lineage>
        <taxon>Eukaryota</taxon>
        <taxon>Metazoa</taxon>
        <taxon>Ecdysozoa</taxon>
        <taxon>Arthropoda</taxon>
        <taxon>Hexapoda</taxon>
        <taxon>Insecta</taxon>
        <taxon>Pterygota</taxon>
        <taxon>Neoptera</taxon>
        <taxon>Endopterygota</taxon>
        <taxon>Diptera</taxon>
        <taxon>Nematocera</taxon>
        <taxon>Culicoidea</taxon>
        <taxon>Culicidae</taxon>
        <taxon>Culicinae</taxon>
        <taxon>Aedini</taxon>
        <taxon>Aedes</taxon>
        <taxon>Stegomyia</taxon>
    </lineage>
</organism>
<name>Q16XL1_AEDAE</name>
<dbReference type="Proteomes" id="UP000682892">
    <property type="component" value="Unassembled WGS sequence"/>
</dbReference>
<accession>Q16XL1</accession>
<reference evidence="1" key="1">
    <citation type="submission" date="2005-10" db="EMBL/GenBank/DDBJ databases">
        <authorList>
            <person name="Loftus B.J."/>
            <person name="Nene V.M."/>
            <person name="Hannick L.I."/>
            <person name="Bidwell S."/>
            <person name="Haas B."/>
            <person name="Amedeo P."/>
            <person name="Orvis J."/>
            <person name="Wortman J.R."/>
            <person name="White O.R."/>
            <person name="Salzberg S."/>
            <person name="Shumway M."/>
            <person name="Koo H."/>
            <person name="Zhao Y."/>
            <person name="Holmes M."/>
            <person name="Miller J."/>
            <person name="Schatz M."/>
            <person name="Pop M."/>
            <person name="Pai G."/>
            <person name="Utterback T."/>
            <person name="Rogers Y.-H."/>
            <person name="Kravitz S."/>
            <person name="Fraser C.M."/>
        </authorList>
    </citation>
    <scope>NUCLEOTIDE SEQUENCE</scope>
    <source>
        <strain evidence="1">Liverpool</strain>
    </source>
</reference>
<dbReference type="HOGENOM" id="CLU_1448842_0_0_1"/>
<proteinExistence type="predicted"/>
<reference evidence="1" key="2">
    <citation type="journal article" date="2007" name="Science">
        <title>Genome sequence of Aedes aegypti, a major arbovirus vector.</title>
        <authorList>
            <person name="Nene V."/>
            <person name="Wortman J.R."/>
            <person name="Lawson D."/>
            <person name="Haas B."/>
            <person name="Kodira C."/>
            <person name="Tu Z.J."/>
            <person name="Loftus B."/>
            <person name="Xi Z."/>
            <person name="Megy K."/>
            <person name="Grabherr M."/>
            <person name="Ren Q."/>
            <person name="Zdobnov E.M."/>
            <person name="Lobo N.F."/>
            <person name="Campbell K.S."/>
            <person name="Brown S.E."/>
            <person name="Bonaldo M.F."/>
            <person name="Zhu J."/>
            <person name="Sinkins S.P."/>
            <person name="Hogenkamp D.G."/>
            <person name="Amedeo P."/>
            <person name="Arensburger P."/>
            <person name="Atkinson P.W."/>
            <person name="Bidwell S."/>
            <person name="Biedler J."/>
            <person name="Birney E."/>
            <person name="Bruggner R.V."/>
            <person name="Costas J."/>
            <person name="Coy M.R."/>
            <person name="Crabtree J."/>
            <person name="Crawford M."/>
            <person name="Debruyn B."/>
            <person name="Decaprio D."/>
            <person name="Eiglmeier K."/>
            <person name="Eisenstadt E."/>
            <person name="El-Dorry H."/>
            <person name="Gelbart W.M."/>
            <person name="Gomes S.L."/>
            <person name="Hammond M."/>
            <person name="Hannick L.I."/>
            <person name="Hogan J.R."/>
            <person name="Holmes M.H."/>
            <person name="Jaffe D."/>
            <person name="Johnston J.S."/>
            <person name="Kennedy R.C."/>
            <person name="Koo H."/>
            <person name="Kravitz S."/>
            <person name="Kriventseva E.V."/>
            <person name="Kulp D."/>
            <person name="Labutti K."/>
            <person name="Lee E."/>
            <person name="Li S."/>
            <person name="Lovin D.D."/>
            <person name="Mao C."/>
            <person name="Mauceli E."/>
            <person name="Menck C.F."/>
            <person name="Miller J.R."/>
            <person name="Montgomery P."/>
            <person name="Mori A."/>
            <person name="Nascimento A.L."/>
            <person name="Naveira H.F."/>
            <person name="Nusbaum C."/>
            <person name="O'leary S."/>
            <person name="Orvis J."/>
            <person name="Pertea M."/>
            <person name="Quesneville H."/>
            <person name="Reidenbach K.R."/>
            <person name="Rogers Y.H."/>
            <person name="Roth C.W."/>
            <person name="Schneider J.R."/>
            <person name="Schatz M."/>
            <person name="Shumway M."/>
            <person name="Stanke M."/>
            <person name="Stinson E.O."/>
            <person name="Tubio J.M."/>
            <person name="Vanzee J.P."/>
            <person name="Verjovski-Almeida S."/>
            <person name="Werner D."/>
            <person name="White O."/>
            <person name="Wyder S."/>
            <person name="Zeng Q."/>
            <person name="Zhao Q."/>
            <person name="Zhao Y."/>
            <person name="Hill C.A."/>
            <person name="Raikhel A.S."/>
            <person name="Soares M.B."/>
            <person name="Knudson D.L."/>
            <person name="Lee N.H."/>
            <person name="Galagan J."/>
            <person name="Salzberg S.L."/>
            <person name="Paulsen I.T."/>
            <person name="Dimopoulos G."/>
            <person name="Collins F.H."/>
            <person name="Birren B."/>
            <person name="Fraser-Liggett C.M."/>
            <person name="Severson D.W."/>
        </authorList>
    </citation>
    <scope>NUCLEOTIDE SEQUENCE [LARGE SCALE GENOMIC DNA]</scope>
    <source>
        <strain evidence="1">Liverpool</strain>
    </source>
</reference>
<dbReference type="AlphaFoldDB" id="Q16XL1"/>
<sequence>MDFSRKRKRHPNANKMHTLVKKKHINNCPDIPRSVGNLSQQYFLLARHLQQQTFISETIPLINQSTIQEYSDYVPITHLEEQRLRVNSVCQINNGLCKVDFTELLKRKLAEMNSETPSKPAIDHTIASNEVTYRIDFDRLIRERLNECHQAPPPPVAVAGNRPAEPKFSIFHNVELMAQSSRGSSTC</sequence>